<proteinExistence type="inferred from homology"/>
<accession>A0A1W2BT34</accession>
<feature type="domain" description="Tetrapyrrole methylase" evidence="7">
    <location>
        <begin position="19"/>
        <end position="216"/>
    </location>
</feature>
<protein>
    <recommendedName>
        <fullName evidence="6">Ribosomal RNA small subunit methyltransferase I</fullName>
        <ecNumber evidence="6">2.1.1.198</ecNumber>
    </recommendedName>
    <alternativeName>
        <fullName evidence="6">16S rRNA 2'-O-ribose C1402 methyltransferase</fullName>
    </alternativeName>
    <alternativeName>
        <fullName evidence="6">rRNA (cytidine-2'-O-)-methyltransferase RsmI</fullName>
    </alternativeName>
</protein>
<keyword evidence="2 6" id="KW-0698">rRNA processing</keyword>
<dbReference type="InterPro" id="IPR014777">
    <property type="entry name" value="4pyrrole_Mease_sub1"/>
</dbReference>
<evidence type="ECO:0000256" key="2">
    <source>
        <dbReference type="ARBA" id="ARBA00022552"/>
    </source>
</evidence>
<comment type="function">
    <text evidence="6">Catalyzes the 2'-O-methylation of the ribose of cytidine 1402 (C1402) in 16S rRNA.</text>
</comment>
<comment type="similarity">
    <text evidence="6">Belongs to the methyltransferase superfamily. RsmI family.</text>
</comment>
<keyword evidence="9" id="KW-1185">Reference proteome</keyword>
<dbReference type="PANTHER" id="PTHR46111">
    <property type="entry name" value="RIBOSOMAL RNA SMALL SUBUNIT METHYLTRANSFERASE I"/>
    <property type="match status" value="1"/>
</dbReference>
<dbReference type="InterPro" id="IPR008189">
    <property type="entry name" value="rRNA_ssu_MeTfrase_I"/>
</dbReference>
<dbReference type="InterPro" id="IPR035996">
    <property type="entry name" value="4pyrrol_Methylase_sf"/>
</dbReference>
<evidence type="ECO:0000313" key="8">
    <source>
        <dbReference type="EMBL" id="SMC76155.1"/>
    </source>
</evidence>
<evidence type="ECO:0000259" key="7">
    <source>
        <dbReference type="Pfam" id="PF00590"/>
    </source>
</evidence>
<evidence type="ECO:0000256" key="3">
    <source>
        <dbReference type="ARBA" id="ARBA00022603"/>
    </source>
</evidence>
<dbReference type="Gene3D" id="3.30.950.10">
    <property type="entry name" value="Methyltransferase, Cobalt-precorrin-4 Transmethylase, Domain 2"/>
    <property type="match status" value="1"/>
</dbReference>
<dbReference type="InterPro" id="IPR018063">
    <property type="entry name" value="SAM_MeTrfase_RsmI_CS"/>
</dbReference>
<dbReference type="OrthoDB" id="9809084at2"/>
<comment type="subcellular location">
    <subcellularLocation>
        <location evidence="6">Cytoplasm</location>
    </subcellularLocation>
</comment>
<dbReference type="GO" id="GO:0070677">
    <property type="term" value="F:rRNA (cytosine-2'-O-)-methyltransferase activity"/>
    <property type="evidence" value="ECO:0007669"/>
    <property type="project" value="UniProtKB-UniRule"/>
</dbReference>
<dbReference type="CDD" id="cd11648">
    <property type="entry name" value="RsmI"/>
    <property type="match status" value="1"/>
</dbReference>
<keyword evidence="5 6" id="KW-0949">S-adenosyl-L-methionine</keyword>
<keyword evidence="1 6" id="KW-0963">Cytoplasm</keyword>
<name>A0A1W2BT34_9BURK</name>
<dbReference type="SUPFAM" id="SSF53790">
    <property type="entry name" value="Tetrapyrrole methylase"/>
    <property type="match status" value="1"/>
</dbReference>
<dbReference type="Pfam" id="PF00590">
    <property type="entry name" value="TP_methylase"/>
    <property type="match status" value="1"/>
</dbReference>
<comment type="catalytic activity">
    <reaction evidence="6">
        <text>cytidine(1402) in 16S rRNA + S-adenosyl-L-methionine = 2'-O-methylcytidine(1402) in 16S rRNA + S-adenosyl-L-homocysteine + H(+)</text>
        <dbReference type="Rhea" id="RHEA:42924"/>
        <dbReference type="Rhea" id="RHEA-COMP:10285"/>
        <dbReference type="Rhea" id="RHEA-COMP:10286"/>
        <dbReference type="ChEBI" id="CHEBI:15378"/>
        <dbReference type="ChEBI" id="CHEBI:57856"/>
        <dbReference type="ChEBI" id="CHEBI:59789"/>
        <dbReference type="ChEBI" id="CHEBI:74495"/>
        <dbReference type="ChEBI" id="CHEBI:82748"/>
        <dbReference type="EC" id="2.1.1.198"/>
    </reaction>
</comment>
<dbReference type="FunFam" id="3.40.1010.10:FF:000007">
    <property type="entry name" value="Ribosomal RNA small subunit methyltransferase I"/>
    <property type="match status" value="1"/>
</dbReference>
<dbReference type="PANTHER" id="PTHR46111:SF1">
    <property type="entry name" value="RIBOSOMAL RNA SMALL SUBUNIT METHYLTRANSFERASE I"/>
    <property type="match status" value="1"/>
</dbReference>
<evidence type="ECO:0000256" key="5">
    <source>
        <dbReference type="ARBA" id="ARBA00022691"/>
    </source>
</evidence>
<dbReference type="EC" id="2.1.1.198" evidence="6"/>
<dbReference type="GO" id="GO:0005737">
    <property type="term" value="C:cytoplasm"/>
    <property type="evidence" value="ECO:0007669"/>
    <property type="project" value="UniProtKB-SubCell"/>
</dbReference>
<keyword evidence="3 6" id="KW-0489">Methyltransferase</keyword>
<dbReference type="InterPro" id="IPR000878">
    <property type="entry name" value="4pyrrol_Mease"/>
</dbReference>
<dbReference type="STRING" id="1938817.SAMN06296008_11563"/>
<keyword evidence="4 6" id="KW-0808">Transferase</keyword>
<dbReference type="PIRSF" id="PIRSF005917">
    <property type="entry name" value="MTase_YraL"/>
    <property type="match status" value="1"/>
</dbReference>
<dbReference type="Proteomes" id="UP000192708">
    <property type="component" value="Unassembled WGS sequence"/>
</dbReference>
<reference evidence="8 9" key="1">
    <citation type="submission" date="2017-04" db="EMBL/GenBank/DDBJ databases">
        <authorList>
            <person name="Afonso C.L."/>
            <person name="Miller P.J."/>
            <person name="Scott M.A."/>
            <person name="Spackman E."/>
            <person name="Goraichik I."/>
            <person name="Dimitrov K.M."/>
            <person name="Suarez D.L."/>
            <person name="Swayne D.E."/>
        </authorList>
    </citation>
    <scope>NUCLEOTIDE SEQUENCE [LARGE SCALE GENOMIC DNA]</scope>
    <source>
        <strain evidence="8 9">VK13</strain>
    </source>
</reference>
<dbReference type="RefSeq" id="WP_084285413.1">
    <property type="nucleotide sequence ID" value="NZ_FWXJ01000015.1"/>
</dbReference>
<dbReference type="NCBIfam" id="TIGR00096">
    <property type="entry name" value="16S rRNA (cytidine(1402)-2'-O)-methyltransferase"/>
    <property type="match status" value="1"/>
</dbReference>
<gene>
    <name evidence="6" type="primary">rsmI</name>
    <name evidence="8" type="ORF">SAMN06296008_11563</name>
</gene>
<dbReference type="AlphaFoldDB" id="A0A1W2BT34"/>
<dbReference type="InterPro" id="IPR014776">
    <property type="entry name" value="4pyrrole_Mease_sub2"/>
</dbReference>
<evidence type="ECO:0000256" key="1">
    <source>
        <dbReference type="ARBA" id="ARBA00022490"/>
    </source>
</evidence>
<evidence type="ECO:0000256" key="4">
    <source>
        <dbReference type="ARBA" id="ARBA00022679"/>
    </source>
</evidence>
<sequence>MNLSINESLRHQDLPDSCLYVVSTPIGNMADITYRAAYVLAEVDGIACEDTRHTLHLLNFLGIQKPLIAIHDHNEVVASQKLLALISQGQKWAYVSDAGTPGISDPGAKLVNTMVQAGKRVIPIPGVSAVSAALSVSGVTTIHSEGRFQFLGFLPTKGRERKALLQKIYTSSLSSVFFESPQRIKESLTEIGVALQNEARTILIGRELTKKFETVHYVLSSQLLNWLSNDHLLKGEFCIIVEGFHSVSNNSDEPTEASVSPHLLAKVLSQHLGSRQVAEVLSQSGLLSKNQAYSLALEIKKSIEGE</sequence>
<dbReference type="Gene3D" id="3.40.1010.10">
    <property type="entry name" value="Cobalt-precorrin-4 Transmethylase, Domain 1"/>
    <property type="match status" value="1"/>
</dbReference>
<dbReference type="HAMAP" id="MF_01877">
    <property type="entry name" value="16SrRNA_methyltr_I"/>
    <property type="match status" value="1"/>
</dbReference>
<evidence type="ECO:0000313" key="9">
    <source>
        <dbReference type="Proteomes" id="UP000192708"/>
    </source>
</evidence>
<dbReference type="EMBL" id="FWXJ01000015">
    <property type="protein sequence ID" value="SMC76155.1"/>
    <property type="molecule type" value="Genomic_DNA"/>
</dbReference>
<dbReference type="PROSITE" id="PS01296">
    <property type="entry name" value="RSMI"/>
    <property type="match status" value="1"/>
</dbReference>
<organism evidence="8 9">
    <name type="scientific">Polynucleobacter kasalickyi</name>
    <dbReference type="NCBI Taxonomy" id="1938817"/>
    <lineage>
        <taxon>Bacteria</taxon>
        <taxon>Pseudomonadati</taxon>
        <taxon>Pseudomonadota</taxon>
        <taxon>Betaproteobacteria</taxon>
        <taxon>Burkholderiales</taxon>
        <taxon>Burkholderiaceae</taxon>
        <taxon>Polynucleobacter</taxon>
    </lineage>
</organism>
<evidence type="ECO:0000256" key="6">
    <source>
        <dbReference type="HAMAP-Rule" id="MF_01877"/>
    </source>
</evidence>